<accession>A0A370H3Q3</accession>
<gene>
    <name evidence="2" type="ORF">DES45_1261</name>
</gene>
<dbReference type="Proteomes" id="UP000254925">
    <property type="component" value="Unassembled WGS sequence"/>
</dbReference>
<dbReference type="InterPro" id="IPR039422">
    <property type="entry name" value="MarR/SlyA-like"/>
</dbReference>
<keyword evidence="3" id="KW-1185">Reference proteome</keyword>
<reference evidence="2 3" key="1">
    <citation type="submission" date="2018-07" db="EMBL/GenBank/DDBJ databases">
        <title>Genomic Encyclopedia of Type Strains, Phase IV (KMG-IV): sequencing the most valuable type-strain genomes for metagenomic binning, comparative biology and taxonomic classification.</title>
        <authorList>
            <person name="Goeker M."/>
        </authorList>
    </citation>
    <scope>NUCLEOTIDE SEQUENCE [LARGE SCALE GENOMIC DNA]</scope>
    <source>
        <strain evidence="2 3">DSM 14364</strain>
    </source>
</reference>
<evidence type="ECO:0000313" key="3">
    <source>
        <dbReference type="Proteomes" id="UP000254925"/>
    </source>
</evidence>
<feature type="domain" description="HTH marR-type" evidence="1">
    <location>
        <begin position="2"/>
        <end position="140"/>
    </location>
</feature>
<dbReference type="InterPro" id="IPR000835">
    <property type="entry name" value="HTH_MarR-typ"/>
</dbReference>
<dbReference type="InterPro" id="IPR036390">
    <property type="entry name" value="WH_DNA-bd_sf"/>
</dbReference>
<dbReference type="AlphaFoldDB" id="A0A370H3Q3"/>
<dbReference type="OrthoDB" id="9793286at2"/>
<dbReference type="SUPFAM" id="SSF46785">
    <property type="entry name" value="Winged helix' DNA-binding domain"/>
    <property type="match status" value="1"/>
</dbReference>
<dbReference type="EMBL" id="QQBB01000026">
    <property type="protein sequence ID" value="RDI50221.1"/>
    <property type="molecule type" value="Genomic_DNA"/>
</dbReference>
<dbReference type="RefSeq" id="WP_114773538.1">
    <property type="nucleotide sequence ID" value="NZ_QQBB01000026.1"/>
</dbReference>
<organism evidence="2 3">
    <name type="scientific">Microvirga subterranea</name>
    <dbReference type="NCBI Taxonomy" id="186651"/>
    <lineage>
        <taxon>Bacteria</taxon>
        <taxon>Pseudomonadati</taxon>
        <taxon>Pseudomonadota</taxon>
        <taxon>Alphaproteobacteria</taxon>
        <taxon>Hyphomicrobiales</taxon>
        <taxon>Methylobacteriaceae</taxon>
        <taxon>Microvirga</taxon>
    </lineage>
</organism>
<protein>
    <submittedName>
        <fullName evidence="2">MarR family transcriptional regulator</fullName>
    </submittedName>
</protein>
<evidence type="ECO:0000313" key="2">
    <source>
        <dbReference type="EMBL" id="RDI50221.1"/>
    </source>
</evidence>
<proteinExistence type="predicted"/>
<comment type="caution">
    <text evidence="2">The sequence shown here is derived from an EMBL/GenBank/DDBJ whole genome shotgun (WGS) entry which is preliminary data.</text>
</comment>
<dbReference type="InterPro" id="IPR036388">
    <property type="entry name" value="WH-like_DNA-bd_sf"/>
</dbReference>
<dbReference type="GO" id="GO:0003700">
    <property type="term" value="F:DNA-binding transcription factor activity"/>
    <property type="evidence" value="ECO:0007669"/>
    <property type="project" value="InterPro"/>
</dbReference>
<evidence type="ECO:0000259" key="1">
    <source>
        <dbReference type="PROSITE" id="PS50995"/>
    </source>
</evidence>
<dbReference type="Gene3D" id="1.10.10.10">
    <property type="entry name" value="Winged helix-like DNA-binding domain superfamily/Winged helix DNA-binding domain"/>
    <property type="match status" value="1"/>
</dbReference>
<name>A0A370H3Q3_9HYPH</name>
<dbReference type="PANTHER" id="PTHR33164">
    <property type="entry name" value="TRANSCRIPTIONAL REGULATOR, MARR FAMILY"/>
    <property type="match status" value="1"/>
</dbReference>
<sequence>MKEEYLAVIALAERLHRRTLDVVQIELTRLKVTDVSAVQAMILLNMGPEEVTAKDLMVRGAYQGTNISYNLKGLTERGYIVQTRSENDKRVVLIKVSPKGTRLLKDLNKFFDRVATDLVDRAVDEQMLKSCRSALDHLEQFTTRQSLGVV</sequence>
<dbReference type="SMART" id="SM00347">
    <property type="entry name" value="HTH_MARR"/>
    <property type="match status" value="1"/>
</dbReference>
<dbReference type="Pfam" id="PF13463">
    <property type="entry name" value="HTH_27"/>
    <property type="match status" value="1"/>
</dbReference>
<dbReference type="PROSITE" id="PS50995">
    <property type="entry name" value="HTH_MARR_2"/>
    <property type="match status" value="1"/>
</dbReference>
<dbReference type="GO" id="GO:0006950">
    <property type="term" value="P:response to stress"/>
    <property type="evidence" value="ECO:0007669"/>
    <property type="project" value="TreeGrafter"/>
</dbReference>
<dbReference type="PANTHER" id="PTHR33164:SF102">
    <property type="entry name" value="TRANSCRIPTIONAL REGULATORY PROTEIN"/>
    <property type="match status" value="1"/>
</dbReference>